<accession>A0A1S9PB98</accession>
<dbReference type="RefSeq" id="WP_078349975.1">
    <property type="nucleotide sequence ID" value="NZ_MBTF01000034.1"/>
</dbReference>
<dbReference type="STRING" id="1792845.BC343_11345"/>
<organism evidence="1 2">
    <name type="scientific">Mucilaginibacter pedocola</name>
    <dbReference type="NCBI Taxonomy" id="1792845"/>
    <lineage>
        <taxon>Bacteria</taxon>
        <taxon>Pseudomonadati</taxon>
        <taxon>Bacteroidota</taxon>
        <taxon>Sphingobacteriia</taxon>
        <taxon>Sphingobacteriales</taxon>
        <taxon>Sphingobacteriaceae</taxon>
        <taxon>Mucilaginibacter</taxon>
    </lineage>
</organism>
<comment type="caution">
    <text evidence="1">The sequence shown here is derived from an EMBL/GenBank/DDBJ whole genome shotgun (WGS) entry which is preliminary data.</text>
</comment>
<dbReference type="OrthoDB" id="675372at2"/>
<dbReference type="Proteomes" id="UP000189739">
    <property type="component" value="Unassembled WGS sequence"/>
</dbReference>
<gene>
    <name evidence="1" type="ORF">BC343_11345</name>
</gene>
<reference evidence="1 2" key="1">
    <citation type="submission" date="2016-07" db="EMBL/GenBank/DDBJ databases">
        <title>Genomic analysis of zinc-resistant bacterium Mucilaginibacter pedocola TBZ30.</title>
        <authorList>
            <person name="Huang J."/>
            <person name="Tang J."/>
        </authorList>
    </citation>
    <scope>NUCLEOTIDE SEQUENCE [LARGE SCALE GENOMIC DNA]</scope>
    <source>
        <strain evidence="1 2">TBZ30</strain>
    </source>
</reference>
<evidence type="ECO:0000313" key="1">
    <source>
        <dbReference type="EMBL" id="OOQ58230.1"/>
    </source>
</evidence>
<sequence>MIIVSNTELSELYNRAIAGYYRCISDEDNAFLSDEISIPIDEVVLKYFKAKAVFCDNVSKIDSWEVEIILWDESSMIGRYTHIEDDMGNELDDSLVFDYKG</sequence>
<protein>
    <submittedName>
        <fullName evidence="1">Uncharacterized protein</fullName>
    </submittedName>
</protein>
<name>A0A1S9PB98_9SPHI</name>
<dbReference type="EMBL" id="MBTF01000034">
    <property type="protein sequence ID" value="OOQ58230.1"/>
    <property type="molecule type" value="Genomic_DNA"/>
</dbReference>
<proteinExistence type="predicted"/>
<evidence type="ECO:0000313" key="2">
    <source>
        <dbReference type="Proteomes" id="UP000189739"/>
    </source>
</evidence>
<keyword evidence="2" id="KW-1185">Reference proteome</keyword>
<dbReference type="AlphaFoldDB" id="A0A1S9PB98"/>